<protein>
    <submittedName>
        <fullName evidence="1">Uncharacterized protein</fullName>
    </submittedName>
</protein>
<gene>
    <name evidence="1" type="ORF">K443DRAFT_685816</name>
</gene>
<accession>A0A0C9X229</accession>
<dbReference type="EMBL" id="KN838978">
    <property type="protein sequence ID" value="KIJ91696.1"/>
    <property type="molecule type" value="Genomic_DNA"/>
</dbReference>
<dbReference type="AlphaFoldDB" id="A0A0C9X229"/>
<name>A0A0C9X229_9AGAR</name>
<dbReference type="HOGENOM" id="CLU_2910329_0_0_1"/>
<evidence type="ECO:0000313" key="2">
    <source>
        <dbReference type="Proteomes" id="UP000054477"/>
    </source>
</evidence>
<proteinExistence type="predicted"/>
<evidence type="ECO:0000313" key="1">
    <source>
        <dbReference type="EMBL" id="KIJ91696.1"/>
    </source>
</evidence>
<keyword evidence="2" id="KW-1185">Reference proteome</keyword>
<feature type="non-terminal residue" evidence="1">
    <location>
        <position position="62"/>
    </location>
</feature>
<organism evidence="1 2">
    <name type="scientific">Laccaria amethystina LaAM-08-1</name>
    <dbReference type="NCBI Taxonomy" id="1095629"/>
    <lineage>
        <taxon>Eukaryota</taxon>
        <taxon>Fungi</taxon>
        <taxon>Dikarya</taxon>
        <taxon>Basidiomycota</taxon>
        <taxon>Agaricomycotina</taxon>
        <taxon>Agaricomycetes</taxon>
        <taxon>Agaricomycetidae</taxon>
        <taxon>Agaricales</taxon>
        <taxon>Agaricineae</taxon>
        <taxon>Hydnangiaceae</taxon>
        <taxon>Laccaria</taxon>
    </lineage>
</organism>
<reference evidence="2" key="2">
    <citation type="submission" date="2015-01" db="EMBL/GenBank/DDBJ databases">
        <title>Evolutionary Origins and Diversification of the Mycorrhizal Mutualists.</title>
        <authorList>
            <consortium name="DOE Joint Genome Institute"/>
            <consortium name="Mycorrhizal Genomics Consortium"/>
            <person name="Kohler A."/>
            <person name="Kuo A."/>
            <person name="Nagy L.G."/>
            <person name="Floudas D."/>
            <person name="Copeland A."/>
            <person name="Barry K.W."/>
            <person name="Cichocki N."/>
            <person name="Veneault-Fourrey C."/>
            <person name="LaButti K."/>
            <person name="Lindquist E.A."/>
            <person name="Lipzen A."/>
            <person name="Lundell T."/>
            <person name="Morin E."/>
            <person name="Murat C."/>
            <person name="Riley R."/>
            <person name="Ohm R."/>
            <person name="Sun H."/>
            <person name="Tunlid A."/>
            <person name="Henrissat B."/>
            <person name="Grigoriev I.V."/>
            <person name="Hibbett D.S."/>
            <person name="Martin F."/>
        </authorList>
    </citation>
    <scope>NUCLEOTIDE SEQUENCE [LARGE SCALE GENOMIC DNA]</scope>
    <source>
        <strain evidence="2">LaAM-08-1</strain>
    </source>
</reference>
<reference evidence="1 2" key="1">
    <citation type="submission" date="2014-04" db="EMBL/GenBank/DDBJ databases">
        <authorList>
            <consortium name="DOE Joint Genome Institute"/>
            <person name="Kuo A."/>
            <person name="Kohler A."/>
            <person name="Nagy L.G."/>
            <person name="Floudas D."/>
            <person name="Copeland A."/>
            <person name="Barry K.W."/>
            <person name="Cichocki N."/>
            <person name="Veneault-Fourrey C."/>
            <person name="LaButti K."/>
            <person name="Lindquist E.A."/>
            <person name="Lipzen A."/>
            <person name="Lundell T."/>
            <person name="Morin E."/>
            <person name="Murat C."/>
            <person name="Sun H."/>
            <person name="Tunlid A."/>
            <person name="Henrissat B."/>
            <person name="Grigoriev I.V."/>
            <person name="Hibbett D.S."/>
            <person name="Martin F."/>
            <person name="Nordberg H.P."/>
            <person name="Cantor M.N."/>
            <person name="Hua S.X."/>
        </authorList>
    </citation>
    <scope>NUCLEOTIDE SEQUENCE [LARGE SCALE GENOMIC DNA]</scope>
    <source>
        <strain evidence="1 2">LaAM-08-1</strain>
    </source>
</reference>
<dbReference type="Proteomes" id="UP000054477">
    <property type="component" value="Unassembled WGS sequence"/>
</dbReference>
<sequence>MRIQWGIHRGVLNPSKTLELFHSASYALPHCIPPPRILLFSEPTTERSDGRDISIVKRIVER</sequence>